<dbReference type="OrthoDB" id="9802326at2"/>
<dbReference type="GO" id="GO:0000049">
    <property type="term" value="F:tRNA binding"/>
    <property type="evidence" value="ECO:0007669"/>
    <property type="project" value="TreeGrafter"/>
</dbReference>
<feature type="domain" description="Aminoacyl-transfer RNA synthetases class-II family profile" evidence="4">
    <location>
        <begin position="23"/>
        <end position="334"/>
    </location>
</feature>
<dbReference type="SUPFAM" id="SSF55681">
    <property type="entry name" value="Class II aaRS and biotin synthetases"/>
    <property type="match status" value="1"/>
</dbReference>
<protein>
    <submittedName>
        <fullName evidence="5">tRNA synthetase class II (D K and N)</fullName>
    </submittedName>
</protein>
<dbReference type="AlphaFoldDB" id="D2R4K6"/>
<proteinExistence type="predicted"/>
<reference evidence="5 6" key="1">
    <citation type="journal article" date="2009" name="Stand. Genomic Sci.">
        <title>Complete genome sequence of Pirellula staleyi type strain (ATCC 27377).</title>
        <authorList>
            <person name="Clum A."/>
            <person name="Tindall B.J."/>
            <person name="Sikorski J."/>
            <person name="Ivanova N."/>
            <person name="Mavrommatis K."/>
            <person name="Lucas S."/>
            <person name="Glavina del Rio T."/>
            <person name="Nolan M."/>
            <person name="Chen F."/>
            <person name="Tice H."/>
            <person name="Pitluck S."/>
            <person name="Cheng J.F."/>
            <person name="Chertkov O."/>
            <person name="Brettin T."/>
            <person name="Han C."/>
            <person name="Detter J.C."/>
            <person name="Kuske C."/>
            <person name="Bruce D."/>
            <person name="Goodwin L."/>
            <person name="Ovchinikova G."/>
            <person name="Pati A."/>
            <person name="Mikhailova N."/>
            <person name="Chen A."/>
            <person name="Palaniappan K."/>
            <person name="Land M."/>
            <person name="Hauser L."/>
            <person name="Chang Y.J."/>
            <person name="Jeffries C.D."/>
            <person name="Chain P."/>
            <person name="Rohde M."/>
            <person name="Goker M."/>
            <person name="Bristow J."/>
            <person name="Eisen J.A."/>
            <person name="Markowitz V."/>
            <person name="Hugenholtz P."/>
            <person name="Kyrpides N.C."/>
            <person name="Klenk H.P."/>
            <person name="Lapidus A."/>
        </authorList>
    </citation>
    <scope>NUCLEOTIDE SEQUENCE [LARGE SCALE GENOMIC DNA]</scope>
    <source>
        <strain evidence="6">ATCC 27377 / DSM 6068 / ICPB 4128</strain>
    </source>
</reference>
<dbReference type="PANTHER" id="PTHR42918">
    <property type="entry name" value="LYSYL-TRNA SYNTHETASE"/>
    <property type="match status" value="1"/>
</dbReference>
<keyword evidence="6" id="KW-1185">Reference proteome</keyword>
<accession>D2R4K6</accession>
<evidence type="ECO:0000259" key="4">
    <source>
        <dbReference type="PROSITE" id="PS50862"/>
    </source>
</evidence>
<dbReference type="GO" id="GO:0005524">
    <property type="term" value="F:ATP binding"/>
    <property type="evidence" value="ECO:0007669"/>
    <property type="project" value="UniProtKB-KW"/>
</dbReference>
<keyword evidence="1" id="KW-0436">Ligase</keyword>
<dbReference type="GO" id="GO:0005829">
    <property type="term" value="C:cytosol"/>
    <property type="evidence" value="ECO:0007669"/>
    <property type="project" value="TreeGrafter"/>
</dbReference>
<evidence type="ECO:0000313" key="6">
    <source>
        <dbReference type="Proteomes" id="UP000001887"/>
    </source>
</evidence>
<dbReference type="InterPro" id="IPR004364">
    <property type="entry name" value="Aa-tRNA-synt_II"/>
</dbReference>
<dbReference type="KEGG" id="psl:Psta_2402"/>
<keyword evidence="5" id="KW-0030">Aminoacyl-tRNA synthetase</keyword>
<sequence>MNHQRATTETFRPTASTEMIARRSQLLRTIRDFFHTRDFLEVETPLLSRDSVIDLHLDPLPVTLFKDPVAYKAGPTYWLQTSPEFGMKRLLVTGIPAIYQITRAFRGGETGPLHNPEFTMLEWYRVGDNYAQGMSLLADFAQQVIARGEPVVMTFDEAFVKYAGLSALSATSLELSHKVLEIPQIAGLLDGEEVESSFDRDFLIDLLLTQLVQPQLGTAAPVILCDFPATQSALARVRETSPPVAERFELYVDGIELANGYHELLDAEVLQKRNAIAQSQRKSEGKYAPPMESELLRAMQASALPACSGTAVGVDRLLMVISQARSIDEVITFPIDRA</sequence>
<dbReference type="NCBIfam" id="TIGR00462">
    <property type="entry name" value="genX"/>
    <property type="match status" value="1"/>
</dbReference>
<dbReference type="STRING" id="530564.Psta_2402"/>
<keyword evidence="2" id="KW-0547">Nucleotide-binding</keyword>
<dbReference type="eggNOG" id="COG2269">
    <property type="taxonomic scope" value="Bacteria"/>
</dbReference>
<dbReference type="Gene3D" id="3.30.930.10">
    <property type="entry name" value="Bira Bifunctional Protein, Domain 2"/>
    <property type="match status" value="1"/>
</dbReference>
<dbReference type="PANTHER" id="PTHR42918:SF6">
    <property type="entry name" value="ELONGATION FACTOR P--(R)-BETA-LYSINE LIGASE"/>
    <property type="match status" value="1"/>
</dbReference>
<dbReference type="InterPro" id="IPR004525">
    <property type="entry name" value="EpmA"/>
</dbReference>
<dbReference type="GO" id="GO:0006430">
    <property type="term" value="P:lysyl-tRNA aminoacylation"/>
    <property type="evidence" value="ECO:0007669"/>
    <property type="project" value="InterPro"/>
</dbReference>
<dbReference type="PROSITE" id="PS50862">
    <property type="entry name" value="AA_TRNA_LIGASE_II"/>
    <property type="match status" value="1"/>
</dbReference>
<dbReference type="GO" id="GO:0004824">
    <property type="term" value="F:lysine-tRNA ligase activity"/>
    <property type="evidence" value="ECO:0007669"/>
    <property type="project" value="InterPro"/>
</dbReference>
<dbReference type="EMBL" id="CP001848">
    <property type="protein sequence ID" value="ADB17072.1"/>
    <property type="molecule type" value="Genomic_DNA"/>
</dbReference>
<evidence type="ECO:0000256" key="2">
    <source>
        <dbReference type="ARBA" id="ARBA00022741"/>
    </source>
</evidence>
<dbReference type="NCBIfam" id="NF006828">
    <property type="entry name" value="PRK09350.1"/>
    <property type="match status" value="1"/>
</dbReference>
<dbReference type="InterPro" id="IPR045864">
    <property type="entry name" value="aa-tRNA-synth_II/BPL/LPL"/>
</dbReference>
<dbReference type="InterPro" id="IPR006195">
    <property type="entry name" value="aa-tRNA-synth_II"/>
</dbReference>
<gene>
    <name evidence="5" type="ordered locus">Psta_2402</name>
</gene>
<evidence type="ECO:0000256" key="3">
    <source>
        <dbReference type="ARBA" id="ARBA00022840"/>
    </source>
</evidence>
<organism evidence="5 6">
    <name type="scientific">Pirellula staleyi (strain ATCC 27377 / DSM 6068 / ICPB 4128)</name>
    <name type="common">Pirella staleyi</name>
    <dbReference type="NCBI Taxonomy" id="530564"/>
    <lineage>
        <taxon>Bacteria</taxon>
        <taxon>Pseudomonadati</taxon>
        <taxon>Planctomycetota</taxon>
        <taxon>Planctomycetia</taxon>
        <taxon>Pirellulales</taxon>
        <taxon>Pirellulaceae</taxon>
        <taxon>Pirellula</taxon>
    </lineage>
</organism>
<keyword evidence="3" id="KW-0067">ATP-binding</keyword>
<dbReference type="Pfam" id="PF00152">
    <property type="entry name" value="tRNA-synt_2"/>
    <property type="match status" value="1"/>
</dbReference>
<dbReference type="Proteomes" id="UP000001887">
    <property type="component" value="Chromosome"/>
</dbReference>
<dbReference type="HOGENOM" id="CLU_008255_1_1_0"/>
<evidence type="ECO:0000256" key="1">
    <source>
        <dbReference type="ARBA" id="ARBA00022598"/>
    </source>
</evidence>
<name>D2R4K6_PIRSD</name>
<evidence type="ECO:0000313" key="5">
    <source>
        <dbReference type="EMBL" id="ADB17072.1"/>
    </source>
</evidence>